<organism evidence="1 2">
    <name type="scientific">Candidatus Clostridium helianthi</name>
    <dbReference type="NCBI Taxonomy" id="3381660"/>
    <lineage>
        <taxon>Bacteria</taxon>
        <taxon>Bacillati</taxon>
        <taxon>Bacillota</taxon>
        <taxon>Clostridia</taxon>
        <taxon>Eubacteriales</taxon>
        <taxon>Clostridiaceae</taxon>
        <taxon>Clostridium</taxon>
    </lineage>
</organism>
<dbReference type="RefSeq" id="WP_406760419.1">
    <property type="nucleotide sequence ID" value="NZ_JBJIAB010000002.1"/>
</dbReference>
<reference evidence="1 2" key="1">
    <citation type="submission" date="2024-11" db="EMBL/GenBank/DDBJ databases">
        <authorList>
            <person name="Heng Y.C."/>
            <person name="Lim A.C.H."/>
            <person name="Lee J.K.Y."/>
            <person name="Kittelmann S."/>
        </authorList>
    </citation>
    <scope>NUCLEOTIDE SEQUENCE [LARGE SCALE GENOMIC DNA]</scope>
    <source>
        <strain evidence="1 2">WILCCON 0112</strain>
    </source>
</reference>
<accession>A0ABW8RZB6</accession>
<sequence>MNYDRYFINFDETLTEIENISAIKERIGEAKKCNDLKQVDILNRLLSKRITLRLATDLAIIYKEHKIYKYFEDNFKQIAKEYSYCGKKAKTFDEVKKLICKIDFRPFFNLTYDLRESFQTFFYYRELGIFYPAYINSIKVKDINGREYTAFKMFIGTGKRAIIGTDKIEEFEISLNFIDIYGAMFKKNYYEAMEELAKMLGIEINNKDTKYRREQKVKFANNILYLSNVGDTYPNVSQLISRNLFVLKEMNLKALESTLTSKESYDKQAVFFCSTRHMEARLKDIAEQIIEEEQKIKTLSYNYIARLFVLYRVLGLLVVVNPENVPQRMTNLMPQKAHEDFYDTYFYIIPEYDSIIFAKAERIAKKIIKGGITLENISRIEIEKVMGIEFSQKIYSASVKRYQNALLRPKKNKAIFEKTKDEKRNVILEKEDDEVNIICFVNEEELTDMPF</sequence>
<proteinExistence type="predicted"/>
<name>A0ABW8RZB6_9CLOT</name>
<gene>
    <name evidence="1" type="ORF">ACJDTP_02635</name>
</gene>
<evidence type="ECO:0000313" key="1">
    <source>
        <dbReference type="EMBL" id="MFL0163963.1"/>
    </source>
</evidence>
<dbReference type="Proteomes" id="UP001623600">
    <property type="component" value="Unassembled WGS sequence"/>
</dbReference>
<evidence type="ECO:0000313" key="2">
    <source>
        <dbReference type="Proteomes" id="UP001623600"/>
    </source>
</evidence>
<comment type="caution">
    <text evidence="1">The sequence shown here is derived from an EMBL/GenBank/DDBJ whole genome shotgun (WGS) entry which is preliminary data.</text>
</comment>
<dbReference type="EMBL" id="JBJIAB010000002">
    <property type="protein sequence ID" value="MFL0163963.1"/>
    <property type="molecule type" value="Genomic_DNA"/>
</dbReference>
<keyword evidence="2" id="KW-1185">Reference proteome</keyword>
<protein>
    <submittedName>
        <fullName evidence="1">Uncharacterized protein</fullName>
    </submittedName>
</protein>